<reference evidence="2" key="1">
    <citation type="submission" date="2020-11" db="EMBL/GenBank/DDBJ databases">
        <authorList>
            <person name="Tran Van P."/>
        </authorList>
    </citation>
    <scope>NUCLEOTIDE SEQUENCE</scope>
</reference>
<feature type="chain" id="PRO_5036403215" description="Protein sleepless" evidence="1">
    <location>
        <begin position="17"/>
        <end position="187"/>
    </location>
</feature>
<feature type="signal peptide" evidence="1">
    <location>
        <begin position="1"/>
        <end position="16"/>
    </location>
</feature>
<dbReference type="Proteomes" id="UP000678499">
    <property type="component" value="Unassembled WGS sequence"/>
</dbReference>
<keyword evidence="3" id="KW-1185">Reference proteome</keyword>
<evidence type="ECO:0000313" key="3">
    <source>
        <dbReference type="Proteomes" id="UP000678499"/>
    </source>
</evidence>
<dbReference type="EMBL" id="OA882488">
    <property type="protein sequence ID" value="CAD7275614.1"/>
    <property type="molecule type" value="Genomic_DNA"/>
</dbReference>
<sequence length="187" mass="21287">MVVVLILLLLCTTSLAWNPTMCSRNYLSDKPLRCYACKSEDAFIRHDSSDSEIYSCESNLGFVTTCDVGEACETTFKRDKVFYRGCHMPSLSRLRNNNETQQNYLMDRRKKEFADDINSAEIFACVEERNVLEKHVVILHCPCTCDLCNDFTGKLYYAVSTGISMQCFASVIVPIAMAYGFLHLDHL</sequence>
<keyword evidence="1" id="KW-0732">Signal</keyword>
<organism evidence="2">
    <name type="scientific">Notodromas monacha</name>
    <dbReference type="NCBI Taxonomy" id="399045"/>
    <lineage>
        <taxon>Eukaryota</taxon>
        <taxon>Metazoa</taxon>
        <taxon>Ecdysozoa</taxon>
        <taxon>Arthropoda</taxon>
        <taxon>Crustacea</taxon>
        <taxon>Oligostraca</taxon>
        <taxon>Ostracoda</taxon>
        <taxon>Podocopa</taxon>
        <taxon>Podocopida</taxon>
        <taxon>Cypridocopina</taxon>
        <taxon>Cypridoidea</taxon>
        <taxon>Cyprididae</taxon>
        <taxon>Notodromas</taxon>
    </lineage>
</organism>
<evidence type="ECO:0000256" key="1">
    <source>
        <dbReference type="SAM" id="SignalP"/>
    </source>
</evidence>
<evidence type="ECO:0008006" key="4">
    <source>
        <dbReference type="Google" id="ProtNLM"/>
    </source>
</evidence>
<accession>A0A7R9GCF1</accession>
<gene>
    <name evidence="2" type="ORF">NMOB1V02_LOCUS3404</name>
</gene>
<proteinExistence type="predicted"/>
<name>A0A7R9GCF1_9CRUS</name>
<protein>
    <recommendedName>
        <fullName evidence="4">Protein sleepless</fullName>
    </recommendedName>
</protein>
<evidence type="ECO:0000313" key="2">
    <source>
        <dbReference type="EMBL" id="CAD7275614.1"/>
    </source>
</evidence>
<dbReference type="EMBL" id="CAJPEX010000451">
    <property type="protein sequence ID" value="CAG0915766.1"/>
    <property type="molecule type" value="Genomic_DNA"/>
</dbReference>
<dbReference type="AlphaFoldDB" id="A0A7R9GCF1"/>